<protein>
    <recommendedName>
        <fullName evidence="7">Enoyl reductase (ER) domain-containing protein</fullName>
    </recommendedName>
</protein>
<evidence type="ECO:0000259" key="7">
    <source>
        <dbReference type="SMART" id="SM00829"/>
    </source>
</evidence>
<dbReference type="InterPro" id="IPR002328">
    <property type="entry name" value="ADH_Zn_CS"/>
</dbReference>
<dbReference type="PANTHER" id="PTHR42940">
    <property type="entry name" value="ALCOHOL DEHYDROGENASE 1-RELATED"/>
    <property type="match status" value="1"/>
</dbReference>
<gene>
    <name evidence="8" type="ORF">LCGC14_1121770</name>
</gene>
<comment type="similarity">
    <text evidence="2">Belongs to the zinc-containing alcohol dehydrogenase family.</text>
</comment>
<name>A0A0F9PLX2_9ZZZZ</name>
<dbReference type="Pfam" id="PF08240">
    <property type="entry name" value="ADH_N"/>
    <property type="match status" value="1"/>
</dbReference>
<proteinExistence type="inferred from homology"/>
<evidence type="ECO:0000256" key="5">
    <source>
        <dbReference type="ARBA" id="ARBA00023002"/>
    </source>
</evidence>
<dbReference type="Pfam" id="PF00107">
    <property type="entry name" value="ADH_zinc_N"/>
    <property type="match status" value="1"/>
</dbReference>
<keyword evidence="5" id="KW-0560">Oxidoreductase</keyword>
<dbReference type="PANTHER" id="PTHR42940:SF8">
    <property type="entry name" value="VACUOLAR PROTEIN SORTING-ASSOCIATED PROTEIN 11"/>
    <property type="match status" value="1"/>
</dbReference>
<evidence type="ECO:0000256" key="6">
    <source>
        <dbReference type="ARBA" id="ARBA00023027"/>
    </source>
</evidence>
<dbReference type="Gene3D" id="3.90.180.10">
    <property type="entry name" value="Medium-chain alcohol dehydrogenases, catalytic domain"/>
    <property type="match status" value="1"/>
</dbReference>
<dbReference type="InterPro" id="IPR036291">
    <property type="entry name" value="NAD(P)-bd_dom_sf"/>
</dbReference>
<feature type="domain" description="Enoyl reductase (ER)" evidence="7">
    <location>
        <begin position="7"/>
        <end position="338"/>
    </location>
</feature>
<evidence type="ECO:0000256" key="2">
    <source>
        <dbReference type="ARBA" id="ARBA00008072"/>
    </source>
</evidence>
<evidence type="ECO:0000256" key="4">
    <source>
        <dbReference type="ARBA" id="ARBA00022833"/>
    </source>
</evidence>
<keyword evidence="4" id="KW-0862">Zinc</keyword>
<evidence type="ECO:0000256" key="3">
    <source>
        <dbReference type="ARBA" id="ARBA00022723"/>
    </source>
</evidence>
<dbReference type="PROSITE" id="PS00059">
    <property type="entry name" value="ADH_ZINC"/>
    <property type="match status" value="1"/>
</dbReference>
<dbReference type="InterPro" id="IPR011032">
    <property type="entry name" value="GroES-like_sf"/>
</dbReference>
<comment type="caution">
    <text evidence="8">The sequence shown here is derived from an EMBL/GenBank/DDBJ whole genome shotgun (WGS) entry which is preliminary data.</text>
</comment>
<dbReference type="SUPFAM" id="SSF50129">
    <property type="entry name" value="GroES-like"/>
    <property type="match status" value="1"/>
</dbReference>
<dbReference type="GO" id="GO:0016491">
    <property type="term" value="F:oxidoreductase activity"/>
    <property type="evidence" value="ECO:0007669"/>
    <property type="project" value="UniProtKB-KW"/>
</dbReference>
<accession>A0A0F9PLX2</accession>
<dbReference type="AlphaFoldDB" id="A0A0F9PLX2"/>
<evidence type="ECO:0000313" key="8">
    <source>
        <dbReference type="EMBL" id="KKN02036.1"/>
    </source>
</evidence>
<dbReference type="InterPro" id="IPR020843">
    <property type="entry name" value="ER"/>
</dbReference>
<keyword evidence="3" id="KW-0479">Metal-binding</keyword>
<dbReference type="SMART" id="SM00829">
    <property type="entry name" value="PKS_ER"/>
    <property type="match status" value="1"/>
</dbReference>
<keyword evidence="6" id="KW-0520">NAD</keyword>
<dbReference type="InterPro" id="IPR013149">
    <property type="entry name" value="ADH-like_C"/>
</dbReference>
<reference evidence="8" key="1">
    <citation type="journal article" date="2015" name="Nature">
        <title>Complex archaea that bridge the gap between prokaryotes and eukaryotes.</title>
        <authorList>
            <person name="Spang A."/>
            <person name="Saw J.H."/>
            <person name="Jorgensen S.L."/>
            <person name="Zaremba-Niedzwiedzka K."/>
            <person name="Martijn J."/>
            <person name="Lind A.E."/>
            <person name="van Eijk R."/>
            <person name="Schleper C."/>
            <person name="Guy L."/>
            <person name="Ettema T.J."/>
        </authorList>
    </citation>
    <scope>NUCLEOTIDE SEQUENCE</scope>
</reference>
<dbReference type="SUPFAM" id="SSF51735">
    <property type="entry name" value="NAD(P)-binding Rossmann-fold domains"/>
    <property type="match status" value="1"/>
</dbReference>
<evidence type="ECO:0000256" key="1">
    <source>
        <dbReference type="ARBA" id="ARBA00001947"/>
    </source>
</evidence>
<dbReference type="CDD" id="cd08297">
    <property type="entry name" value="CAD3"/>
    <property type="match status" value="1"/>
</dbReference>
<organism evidence="8">
    <name type="scientific">marine sediment metagenome</name>
    <dbReference type="NCBI Taxonomy" id="412755"/>
    <lineage>
        <taxon>unclassified sequences</taxon>
        <taxon>metagenomes</taxon>
        <taxon>ecological metagenomes</taxon>
    </lineage>
</organism>
<dbReference type="Gene3D" id="3.40.50.720">
    <property type="entry name" value="NAD(P)-binding Rossmann-like Domain"/>
    <property type="match status" value="1"/>
</dbReference>
<comment type="cofactor">
    <cofactor evidence="1">
        <name>Zn(2+)</name>
        <dbReference type="ChEBI" id="CHEBI:29105"/>
    </cofactor>
</comment>
<dbReference type="GO" id="GO:0008270">
    <property type="term" value="F:zinc ion binding"/>
    <property type="evidence" value="ECO:0007669"/>
    <property type="project" value="InterPro"/>
</dbReference>
<sequence>MRAAIVEEIGKVSIVDIPKPSPKDGEALVKITTAGICHSDLHIMLGDWIEIPTPIPLGHEGIGIIEELGPDSRTNLKKGDRVILGLGGQAGRYWCGTCEYCLAGKPMYCPEQQVLWGTFSEYVSVWAKTLVKLPDEISNNEVPLACGGLTAYAAIKKVSKFGIPAGKTVAIIGAAGGLGHYAVQIAKEFGYKVIGVDVGSDRLEFVRKIGADYALEANEAGKFVNDKLRGVYASIVFAANIPAYELGLKLLRVGGVLIAVGLPAFSEGLLSITPFDIVIRDLHIIGSFVGNVEDMRELVQLAAKGKVKTHVGRVANLSEINQVFEELRNRKFEGRAIIENIMK</sequence>
<dbReference type="EMBL" id="LAZR01005190">
    <property type="protein sequence ID" value="KKN02036.1"/>
    <property type="molecule type" value="Genomic_DNA"/>
</dbReference>
<dbReference type="FunFam" id="3.40.50.720:FF:000039">
    <property type="entry name" value="Alcohol dehydrogenase AdhP"/>
    <property type="match status" value="1"/>
</dbReference>
<dbReference type="InterPro" id="IPR013154">
    <property type="entry name" value="ADH-like_N"/>
</dbReference>